<name>A0A6J6XSY1_9ZZZZ</name>
<reference evidence="3" key="1">
    <citation type="submission" date="2020-05" db="EMBL/GenBank/DDBJ databases">
        <authorList>
            <person name="Chiriac C."/>
            <person name="Salcher M."/>
            <person name="Ghai R."/>
            <person name="Kavagutti S V."/>
        </authorList>
    </citation>
    <scope>NUCLEOTIDE SEQUENCE</scope>
</reference>
<dbReference type="PANTHER" id="PTHR43244:SF1">
    <property type="entry name" value="5,10-METHYLENETETRAHYDROMETHANOPTERIN REDUCTASE"/>
    <property type="match status" value="1"/>
</dbReference>
<protein>
    <submittedName>
        <fullName evidence="3">Unannotated protein</fullName>
    </submittedName>
</protein>
<evidence type="ECO:0000259" key="2">
    <source>
        <dbReference type="Pfam" id="PF00296"/>
    </source>
</evidence>
<dbReference type="PANTHER" id="PTHR43244">
    <property type="match status" value="1"/>
</dbReference>
<gene>
    <name evidence="3" type="ORF">UFOPK3046_00478</name>
</gene>
<accession>A0A6J6XSY1</accession>
<evidence type="ECO:0000313" key="3">
    <source>
        <dbReference type="EMBL" id="CAB4799569.1"/>
    </source>
</evidence>
<dbReference type="NCBIfam" id="TIGR03841">
    <property type="entry name" value="F420_Rv3093c"/>
    <property type="match status" value="1"/>
</dbReference>
<dbReference type="InterPro" id="IPR036661">
    <property type="entry name" value="Luciferase-like_sf"/>
</dbReference>
<dbReference type="SUPFAM" id="SSF51679">
    <property type="entry name" value="Bacterial luciferase-like"/>
    <property type="match status" value="1"/>
</dbReference>
<dbReference type="AlphaFoldDB" id="A0A6J6XSY1"/>
<sequence length="339" mass="36272">MHTNPPAIGVTFASFQSLGLQLGLEVAEQAKLLGYGSFWTAETVGQEAFATLAAVGVQQPVLDLGTGVLALQLRTPMLAAMGAATLQDISPEAQILLGVGISSPVVVGRWHGADYSAHPLAQVREYLELTQACLSGEAVTHEGEYYHCNKFRLAVRMGERKPQLVLGALNQRMLSLAGELADGVLLNYLPASAVPWCIEQVRRAEAAAGRPEGSCKVYAYVHVAVCDREEALAKARRDLYSYAVVPAYARAFARAGFQDEVEALNLAMASQDRDAAVAAISDRMIDAINICGSSARVAEAVQEYRDAGVEVPVIMPMPWGEDRAAVIYATLRAAIGQLQ</sequence>
<keyword evidence="1" id="KW-0560">Oxidoreductase</keyword>
<dbReference type="InterPro" id="IPR050564">
    <property type="entry name" value="F420-G6PD/mer"/>
</dbReference>
<dbReference type="Pfam" id="PF00296">
    <property type="entry name" value="Bac_luciferase"/>
    <property type="match status" value="1"/>
</dbReference>
<evidence type="ECO:0000256" key="1">
    <source>
        <dbReference type="ARBA" id="ARBA00023002"/>
    </source>
</evidence>
<feature type="domain" description="Luciferase-like" evidence="2">
    <location>
        <begin position="24"/>
        <end position="309"/>
    </location>
</feature>
<proteinExistence type="predicted"/>
<dbReference type="Gene3D" id="3.20.20.30">
    <property type="entry name" value="Luciferase-like domain"/>
    <property type="match status" value="1"/>
</dbReference>
<dbReference type="EMBL" id="CAFAAQ010000027">
    <property type="protein sequence ID" value="CAB4799569.1"/>
    <property type="molecule type" value="Genomic_DNA"/>
</dbReference>
<dbReference type="InterPro" id="IPR011251">
    <property type="entry name" value="Luciferase-like_dom"/>
</dbReference>
<dbReference type="CDD" id="cd01097">
    <property type="entry name" value="Tetrahydromethanopterin_reductase"/>
    <property type="match status" value="1"/>
</dbReference>
<dbReference type="GO" id="GO:0016705">
    <property type="term" value="F:oxidoreductase activity, acting on paired donors, with incorporation or reduction of molecular oxygen"/>
    <property type="evidence" value="ECO:0007669"/>
    <property type="project" value="InterPro"/>
</dbReference>
<dbReference type="InterPro" id="IPR022526">
    <property type="entry name" value="F420_Rv3093c"/>
</dbReference>
<organism evidence="3">
    <name type="scientific">freshwater metagenome</name>
    <dbReference type="NCBI Taxonomy" id="449393"/>
    <lineage>
        <taxon>unclassified sequences</taxon>
        <taxon>metagenomes</taxon>
        <taxon>ecological metagenomes</taxon>
    </lineage>
</organism>